<keyword evidence="3" id="KW-1185">Reference proteome</keyword>
<evidence type="ECO:0000313" key="3">
    <source>
        <dbReference type="Proteomes" id="UP000248646"/>
    </source>
</evidence>
<reference evidence="2 3" key="1">
    <citation type="submission" date="2018-06" db="EMBL/GenBank/DDBJ databases">
        <title>Genomic Encyclopedia of Type Strains, Phase IV (KMG-IV): sequencing the most valuable type-strain genomes for metagenomic binning, comparative biology and taxonomic classification.</title>
        <authorList>
            <person name="Goeker M."/>
        </authorList>
    </citation>
    <scope>NUCLEOTIDE SEQUENCE [LARGE SCALE GENOMIC DNA]</scope>
    <source>
        <strain evidence="2 3">DSM 5</strain>
    </source>
</reference>
<comment type="caution">
    <text evidence="2">The sequence shown here is derived from an EMBL/GenBank/DDBJ whole genome shotgun (WGS) entry which is preliminary data.</text>
</comment>
<dbReference type="AlphaFoldDB" id="A0A2W7MHY8"/>
<feature type="transmembrane region" description="Helical" evidence="1">
    <location>
        <begin position="40"/>
        <end position="58"/>
    </location>
</feature>
<sequence length="103" mass="12260">MRSEEYFDRQERLRASGKVELPLNIDTKKYLYGNISFQDVFIPSPFIILGMLISYLFYRLGMLDQKMFLIAFTPTLLVAFFQLNKHPVRKNLSLLQYKVIKKF</sequence>
<dbReference type="EMBL" id="QKZI01000013">
    <property type="protein sequence ID" value="PZX02361.1"/>
    <property type="molecule type" value="Genomic_DNA"/>
</dbReference>
<keyword evidence="1" id="KW-1133">Transmembrane helix</keyword>
<dbReference type="RefSeq" id="WP_245909317.1">
    <property type="nucleotide sequence ID" value="NZ_QKZI01000013.1"/>
</dbReference>
<feature type="transmembrane region" description="Helical" evidence="1">
    <location>
        <begin position="67"/>
        <end position="84"/>
    </location>
</feature>
<gene>
    <name evidence="2" type="ORF">C7437_11336</name>
</gene>
<evidence type="ECO:0000256" key="1">
    <source>
        <dbReference type="SAM" id="Phobius"/>
    </source>
</evidence>
<organism evidence="2 3">
    <name type="scientific">Psychrobacillus insolitus</name>
    <dbReference type="NCBI Taxonomy" id="1461"/>
    <lineage>
        <taxon>Bacteria</taxon>
        <taxon>Bacillati</taxon>
        <taxon>Bacillota</taxon>
        <taxon>Bacilli</taxon>
        <taxon>Bacillales</taxon>
        <taxon>Bacillaceae</taxon>
        <taxon>Psychrobacillus</taxon>
    </lineage>
</organism>
<accession>A0A2W7MHY8</accession>
<protein>
    <submittedName>
        <fullName evidence="2">Uncharacterized protein</fullName>
    </submittedName>
</protein>
<keyword evidence="1" id="KW-0472">Membrane</keyword>
<proteinExistence type="predicted"/>
<dbReference type="Proteomes" id="UP000248646">
    <property type="component" value="Unassembled WGS sequence"/>
</dbReference>
<evidence type="ECO:0000313" key="2">
    <source>
        <dbReference type="EMBL" id="PZX02361.1"/>
    </source>
</evidence>
<keyword evidence="1" id="KW-0812">Transmembrane</keyword>
<name>A0A2W7MHY8_9BACI</name>